<protein>
    <submittedName>
        <fullName evidence="2">GNAT family N-acetyltransferase</fullName>
        <ecNumber evidence="2">2.3.1.-</ecNumber>
    </submittedName>
</protein>
<feature type="domain" description="N-acetyltransferase" evidence="1">
    <location>
        <begin position="14"/>
        <end position="174"/>
    </location>
</feature>
<dbReference type="PROSITE" id="PS51186">
    <property type="entry name" value="GNAT"/>
    <property type="match status" value="1"/>
</dbReference>
<evidence type="ECO:0000313" key="3">
    <source>
        <dbReference type="Proteomes" id="UP001237105"/>
    </source>
</evidence>
<dbReference type="SUPFAM" id="SSF55729">
    <property type="entry name" value="Acyl-CoA N-acyltransferases (Nat)"/>
    <property type="match status" value="1"/>
</dbReference>
<accession>A0ABT6T4V7</accession>
<dbReference type="GO" id="GO:0016746">
    <property type="term" value="F:acyltransferase activity"/>
    <property type="evidence" value="ECO:0007669"/>
    <property type="project" value="UniProtKB-KW"/>
</dbReference>
<proteinExistence type="predicted"/>
<dbReference type="Proteomes" id="UP001237105">
    <property type="component" value="Unassembled WGS sequence"/>
</dbReference>
<dbReference type="Gene3D" id="3.40.630.30">
    <property type="match status" value="1"/>
</dbReference>
<dbReference type="RefSeq" id="WP_282538752.1">
    <property type="nucleotide sequence ID" value="NZ_JASCIS010000044.1"/>
</dbReference>
<keyword evidence="2" id="KW-0808">Transferase</keyword>
<name>A0ABT6T4V7_9ACTN</name>
<organism evidence="2 3">
    <name type="scientific">Streptomyces luteolus</name>
    <dbReference type="NCBI Taxonomy" id="3043615"/>
    <lineage>
        <taxon>Bacteria</taxon>
        <taxon>Bacillati</taxon>
        <taxon>Actinomycetota</taxon>
        <taxon>Actinomycetes</taxon>
        <taxon>Kitasatosporales</taxon>
        <taxon>Streptomycetaceae</taxon>
        <taxon>Streptomyces</taxon>
    </lineage>
</organism>
<dbReference type="EMBL" id="JASCIS010000044">
    <property type="protein sequence ID" value="MDI3422898.1"/>
    <property type="molecule type" value="Genomic_DNA"/>
</dbReference>
<reference evidence="2 3" key="1">
    <citation type="submission" date="2023-05" db="EMBL/GenBank/DDBJ databases">
        <title>Draft genome sequence of Streptomyces sp. B-S-A12 isolated from a cave soil in Thailand.</title>
        <authorList>
            <person name="Chamroensaksri N."/>
            <person name="Muangham S."/>
        </authorList>
    </citation>
    <scope>NUCLEOTIDE SEQUENCE [LARGE SCALE GENOMIC DNA]</scope>
    <source>
        <strain evidence="2 3">B-S-A12</strain>
    </source>
</reference>
<evidence type="ECO:0000313" key="2">
    <source>
        <dbReference type="EMBL" id="MDI3422898.1"/>
    </source>
</evidence>
<sequence>MSLELRTHGPQDARELRTLLLDVHDGCYEGEEDPFHARERFAWFVDHWSANPGFVCVIGYDSGEPVGFAYGAPLAAGSPWWAKVEGLDDDFRTETGKRTFAVSEVMVLPKWRGQSISHTLHEALLDGRPEQRSTLLVDRDHPKVQALYESWGYAKVGETQPFNDAPVYAAMLRPLGGHTVPRQLA</sequence>
<gene>
    <name evidence="2" type="ORF">QIT00_30890</name>
</gene>
<dbReference type="Pfam" id="PF00583">
    <property type="entry name" value="Acetyltransf_1"/>
    <property type="match status" value="1"/>
</dbReference>
<keyword evidence="3" id="KW-1185">Reference proteome</keyword>
<comment type="caution">
    <text evidence="2">The sequence shown here is derived from an EMBL/GenBank/DDBJ whole genome shotgun (WGS) entry which is preliminary data.</text>
</comment>
<dbReference type="InterPro" id="IPR016181">
    <property type="entry name" value="Acyl_CoA_acyltransferase"/>
</dbReference>
<keyword evidence="2" id="KW-0012">Acyltransferase</keyword>
<evidence type="ECO:0000259" key="1">
    <source>
        <dbReference type="PROSITE" id="PS51186"/>
    </source>
</evidence>
<dbReference type="InterPro" id="IPR000182">
    <property type="entry name" value="GNAT_dom"/>
</dbReference>
<dbReference type="EC" id="2.3.1.-" evidence="2"/>